<evidence type="ECO:0000256" key="1">
    <source>
        <dbReference type="ARBA" id="ARBA00001971"/>
    </source>
</evidence>
<evidence type="ECO:0008006" key="10">
    <source>
        <dbReference type="Google" id="ProtNLM"/>
    </source>
</evidence>
<evidence type="ECO:0000256" key="7">
    <source>
        <dbReference type="SAM" id="Phobius"/>
    </source>
</evidence>
<dbReference type="GO" id="GO:0020037">
    <property type="term" value="F:heme binding"/>
    <property type="evidence" value="ECO:0007669"/>
    <property type="project" value="InterPro"/>
</dbReference>
<keyword evidence="7" id="KW-0812">Transmembrane</keyword>
<comment type="cofactor">
    <cofactor evidence="1 6">
        <name>heme</name>
        <dbReference type="ChEBI" id="CHEBI:30413"/>
    </cofactor>
</comment>
<dbReference type="InterPro" id="IPR050529">
    <property type="entry name" value="CYP450_sterol_14alpha_dmase"/>
</dbReference>
<dbReference type="AlphaFoldDB" id="A0A284QNA8"/>
<evidence type="ECO:0000313" key="8">
    <source>
        <dbReference type="EMBL" id="SJK97947.1"/>
    </source>
</evidence>
<evidence type="ECO:0000256" key="5">
    <source>
        <dbReference type="ARBA" id="ARBA00023004"/>
    </source>
</evidence>
<dbReference type="PANTHER" id="PTHR24304:SF2">
    <property type="entry name" value="24-HYDROXYCHOLESTEROL 7-ALPHA-HYDROXYLASE"/>
    <property type="match status" value="1"/>
</dbReference>
<dbReference type="PRINTS" id="PR00465">
    <property type="entry name" value="EP450IV"/>
</dbReference>
<keyword evidence="7" id="KW-0472">Membrane</keyword>
<dbReference type="GO" id="GO:0008395">
    <property type="term" value="F:steroid hydroxylase activity"/>
    <property type="evidence" value="ECO:0007669"/>
    <property type="project" value="TreeGrafter"/>
</dbReference>
<name>A0A284QNA8_ARMOS</name>
<keyword evidence="7" id="KW-1133">Transmembrane helix</keyword>
<proteinExistence type="inferred from homology"/>
<dbReference type="InterPro" id="IPR002403">
    <property type="entry name" value="Cyt_P450_E_grp-IV"/>
</dbReference>
<dbReference type="STRING" id="47428.A0A284QNA8"/>
<evidence type="ECO:0000256" key="3">
    <source>
        <dbReference type="ARBA" id="ARBA00022617"/>
    </source>
</evidence>
<dbReference type="InterPro" id="IPR036396">
    <property type="entry name" value="Cyt_P450_sf"/>
</dbReference>
<sequence>MATILGTCVAIITTGISILFFLYHRRNAQTRALNEPPLLPYWIPFVGHALWYGWRSNEVYLAARMFSPDSRPASVTLMGQRIYIVTASKDVSAVYRAKSLSFNDLILWGLGAVFNISQKGRDAIAYRPVEDYNSSLLENSHGFYRDALKEGTALNEFTTSFLDCLHVELAKEDAKIDASPKGMKIPLRDWARTILGTASTIAMMGPQILEEEPDLLKYNWQFDQDQVSFTIGLPRFLIRKQYANREKLIRAFEKVYKDRETKQHDAIWWIPGRQRMLAEAGMTSDYDVGASTLPVWNALQANSNPAAFWLLLHIVTIPGLADRIRKSIAPAFDIEGKVTNLGLMVNDPLLRSTFNETLRLYSTSVSVRRVTEDTIISGYTFRKGGVVMCPVRPHHWDADIWGPDVEEFVPDRFIRESTNGLIKGDAKLTRPFGGGTSLCPGRFFASNEIISFVGAILLKYDIRLEAGESIPRPNLSVPSLAFSAPMNDVEVVITKRNEF</sequence>
<keyword evidence="9" id="KW-1185">Reference proteome</keyword>
<dbReference type="PANTHER" id="PTHR24304">
    <property type="entry name" value="CYTOCHROME P450 FAMILY 7"/>
    <property type="match status" value="1"/>
</dbReference>
<comment type="similarity">
    <text evidence="2">Belongs to the cytochrome P450 family.</text>
</comment>
<evidence type="ECO:0000313" key="9">
    <source>
        <dbReference type="Proteomes" id="UP000219338"/>
    </source>
</evidence>
<reference evidence="9" key="1">
    <citation type="journal article" date="2017" name="Nat. Ecol. Evol.">
        <title>Genome expansion and lineage-specific genetic innovations in the forest pathogenic fungi Armillaria.</title>
        <authorList>
            <person name="Sipos G."/>
            <person name="Prasanna A.N."/>
            <person name="Walter M.C."/>
            <person name="O'Connor E."/>
            <person name="Balint B."/>
            <person name="Krizsan K."/>
            <person name="Kiss B."/>
            <person name="Hess J."/>
            <person name="Varga T."/>
            <person name="Slot J."/>
            <person name="Riley R."/>
            <person name="Boka B."/>
            <person name="Rigling D."/>
            <person name="Barry K."/>
            <person name="Lee J."/>
            <person name="Mihaltcheva S."/>
            <person name="LaButti K."/>
            <person name="Lipzen A."/>
            <person name="Waldron R."/>
            <person name="Moloney N.M."/>
            <person name="Sperisen C."/>
            <person name="Kredics L."/>
            <person name="Vagvoelgyi C."/>
            <person name="Patrignani A."/>
            <person name="Fitzpatrick D."/>
            <person name="Nagy I."/>
            <person name="Doyle S."/>
            <person name="Anderson J.B."/>
            <person name="Grigoriev I.V."/>
            <person name="Gueldener U."/>
            <person name="Muensterkoetter M."/>
            <person name="Nagy L.G."/>
        </authorList>
    </citation>
    <scope>NUCLEOTIDE SEQUENCE [LARGE SCALE GENOMIC DNA]</scope>
    <source>
        <strain evidence="9">C18/9</strain>
    </source>
</reference>
<accession>A0A284QNA8</accession>
<dbReference type="OrthoDB" id="3366823at2759"/>
<dbReference type="Gene3D" id="1.10.630.10">
    <property type="entry name" value="Cytochrome P450"/>
    <property type="match status" value="1"/>
</dbReference>
<protein>
    <recommendedName>
        <fullName evidence="10">Cytochrome P450 7B1</fullName>
    </recommendedName>
</protein>
<dbReference type="OMA" id="DAIWWIP"/>
<dbReference type="Proteomes" id="UP000219338">
    <property type="component" value="Unassembled WGS sequence"/>
</dbReference>
<dbReference type="GO" id="GO:0005506">
    <property type="term" value="F:iron ion binding"/>
    <property type="evidence" value="ECO:0007669"/>
    <property type="project" value="InterPro"/>
</dbReference>
<evidence type="ECO:0000256" key="6">
    <source>
        <dbReference type="PIRSR" id="PIRSR602403-1"/>
    </source>
</evidence>
<feature type="binding site" description="axial binding residue" evidence="6">
    <location>
        <position position="439"/>
    </location>
    <ligand>
        <name>heme</name>
        <dbReference type="ChEBI" id="CHEBI:30413"/>
    </ligand>
    <ligandPart>
        <name>Fe</name>
        <dbReference type="ChEBI" id="CHEBI:18248"/>
    </ligandPart>
</feature>
<keyword evidence="4 6" id="KW-0479">Metal-binding</keyword>
<evidence type="ECO:0000256" key="4">
    <source>
        <dbReference type="ARBA" id="ARBA00022723"/>
    </source>
</evidence>
<dbReference type="EMBL" id="FUEG01000001">
    <property type="protein sequence ID" value="SJK97947.1"/>
    <property type="molecule type" value="Genomic_DNA"/>
</dbReference>
<gene>
    <name evidence="8" type="ORF">ARMOST_01203</name>
</gene>
<dbReference type="Pfam" id="PF00067">
    <property type="entry name" value="p450"/>
    <property type="match status" value="1"/>
</dbReference>
<keyword evidence="3 6" id="KW-0349">Heme</keyword>
<feature type="transmembrane region" description="Helical" evidence="7">
    <location>
        <begin position="5"/>
        <end position="23"/>
    </location>
</feature>
<evidence type="ECO:0000256" key="2">
    <source>
        <dbReference type="ARBA" id="ARBA00010617"/>
    </source>
</evidence>
<dbReference type="InterPro" id="IPR001128">
    <property type="entry name" value="Cyt_P450"/>
</dbReference>
<keyword evidence="5 6" id="KW-0408">Iron</keyword>
<organism evidence="8 9">
    <name type="scientific">Armillaria ostoyae</name>
    <name type="common">Armillaria root rot fungus</name>
    <dbReference type="NCBI Taxonomy" id="47428"/>
    <lineage>
        <taxon>Eukaryota</taxon>
        <taxon>Fungi</taxon>
        <taxon>Dikarya</taxon>
        <taxon>Basidiomycota</taxon>
        <taxon>Agaricomycotina</taxon>
        <taxon>Agaricomycetes</taxon>
        <taxon>Agaricomycetidae</taxon>
        <taxon>Agaricales</taxon>
        <taxon>Marasmiineae</taxon>
        <taxon>Physalacriaceae</taxon>
        <taxon>Armillaria</taxon>
    </lineage>
</organism>
<dbReference type="SUPFAM" id="SSF48264">
    <property type="entry name" value="Cytochrome P450"/>
    <property type="match status" value="1"/>
</dbReference>
<dbReference type="CDD" id="cd11040">
    <property type="entry name" value="CYP7_CYP8-like"/>
    <property type="match status" value="1"/>
</dbReference>
<dbReference type="GO" id="GO:0016705">
    <property type="term" value="F:oxidoreductase activity, acting on paired donors, with incorporation or reduction of molecular oxygen"/>
    <property type="evidence" value="ECO:0007669"/>
    <property type="project" value="InterPro"/>
</dbReference>